<gene>
    <name evidence="2" type="ORF">EWV81_05595</name>
</gene>
<dbReference type="EMBL" id="SFBL01000043">
    <property type="protein sequence ID" value="TRU28198.1"/>
    <property type="molecule type" value="Genomic_DNA"/>
</dbReference>
<dbReference type="SUPFAM" id="SSF52540">
    <property type="entry name" value="P-loop containing nucleoside triphosphate hydrolases"/>
    <property type="match status" value="1"/>
</dbReference>
<accession>A0A552E119</accession>
<comment type="caution">
    <text evidence="2">The sequence shown here is derived from an EMBL/GenBank/DDBJ whole genome shotgun (WGS) entry which is preliminary data.</text>
</comment>
<dbReference type="PANTHER" id="PTHR13696:SF99">
    <property type="entry name" value="COBYRINIC ACID AC-DIAMIDE SYNTHASE"/>
    <property type="match status" value="1"/>
</dbReference>
<dbReference type="Proteomes" id="UP000319313">
    <property type="component" value="Unassembled WGS sequence"/>
</dbReference>
<reference evidence="2 3" key="1">
    <citation type="submission" date="2019-01" db="EMBL/GenBank/DDBJ databases">
        <title>Coherence of Microcystis species and biogeography revealed through population genomics.</title>
        <authorList>
            <person name="Perez-Carrascal O.M."/>
            <person name="Terrat Y."/>
            <person name="Giani A."/>
            <person name="Fortin N."/>
            <person name="Tromas N."/>
            <person name="Shapiro B.J."/>
        </authorList>
    </citation>
    <scope>NUCLEOTIDE SEQUENCE [LARGE SCALE GENOMIC DNA]</scope>
    <source>
        <strain evidence="2">Ma_SC_T_19800800_S464</strain>
    </source>
</reference>
<organism evidence="2 3">
    <name type="scientific">Microcystis aeruginosa Ma_SC_T_19800800_S464</name>
    <dbReference type="NCBI Taxonomy" id="2486257"/>
    <lineage>
        <taxon>Bacteria</taxon>
        <taxon>Bacillati</taxon>
        <taxon>Cyanobacteriota</taxon>
        <taxon>Cyanophyceae</taxon>
        <taxon>Oscillatoriophycideae</taxon>
        <taxon>Chroococcales</taxon>
        <taxon>Microcystaceae</taxon>
        <taxon>Microcystis</taxon>
    </lineage>
</organism>
<dbReference type="PANTHER" id="PTHR13696">
    <property type="entry name" value="P-LOOP CONTAINING NUCLEOSIDE TRIPHOSPHATE HYDROLASE"/>
    <property type="match status" value="1"/>
</dbReference>
<dbReference type="InterPro" id="IPR027417">
    <property type="entry name" value="P-loop_NTPase"/>
</dbReference>
<dbReference type="InterPro" id="IPR025669">
    <property type="entry name" value="AAA_dom"/>
</dbReference>
<evidence type="ECO:0000259" key="1">
    <source>
        <dbReference type="Pfam" id="PF13614"/>
    </source>
</evidence>
<evidence type="ECO:0000313" key="2">
    <source>
        <dbReference type="EMBL" id="TRU28198.1"/>
    </source>
</evidence>
<dbReference type="Gene3D" id="3.40.50.300">
    <property type="entry name" value="P-loop containing nucleotide triphosphate hydrolases"/>
    <property type="match status" value="1"/>
</dbReference>
<dbReference type="Pfam" id="PF13614">
    <property type="entry name" value="AAA_31"/>
    <property type="match status" value="1"/>
</dbReference>
<dbReference type="InterPro" id="IPR050678">
    <property type="entry name" value="DNA_Partitioning_ATPase"/>
</dbReference>
<name>A0A552E119_MICAE</name>
<proteinExistence type="predicted"/>
<sequence>MFSYMFWNNKGGTGKTSLAFQVICRYAYRNLGQRILAIDVCPQANLSELLLGGLTNGGSKNLLERQGLVPRCSIGGYFQLRLPSPFAVPDFSVRDFLTRPAEYNSNIPENIDLFAGDPLLELQANAINTLANTQIPGTDTWVTVIDWIKDAIDQVRDQYDIVFIDANPSFSIYTQIALSTAHRIILPVMADDSSRRAIQNAFSLIYGLKLPSDIYSKYAFATKLKQADRSLPKVHIIAKNRITQYMGPASAYAAVLRSIEKDVSNLIKLEPSIFTFNNVTDGVVEIRDFQTTGVVAFARGCPFYKQPFGKLHIDGHRVQVKEDYRDKCIEAIDTLVDKL</sequence>
<protein>
    <submittedName>
        <fullName evidence="2">ParA family protein</fullName>
    </submittedName>
</protein>
<evidence type="ECO:0000313" key="3">
    <source>
        <dbReference type="Proteomes" id="UP000319313"/>
    </source>
</evidence>
<dbReference type="AlphaFoldDB" id="A0A552E119"/>
<feature type="domain" description="AAA" evidence="1">
    <location>
        <begin position="6"/>
        <end position="200"/>
    </location>
</feature>